<comment type="caution">
    <text evidence="2">The sequence shown here is derived from an EMBL/GenBank/DDBJ whole genome shotgun (WGS) entry which is preliminary data.</text>
</comment>
<dbReference type="Gene3D" id="1.25.40.10">
    <property type="entry name" value="Tetratricopeptide repeat domain"/>
    <property type="match status" value="1"/>
</dbReference>
<dbReference type="RefSeq" id="WP_116974377.1">
    <property type="nucleotide sequence ID" value="NZ_QPMM01000002.1"/>
</dbReference>
<dbReference type="AlphaFoldDB" id="A0A3E1YDJ8"/>
<keyword evidence="1" id="KW-0812">Transmembrane</keyword>
<gene>
    <name evidence="2" type="ORF">DVR12_05020</name>
</gene>
<keyword evidence="1" id="KW-1133">Transmembrane helix</keyword>
<dbReference type="Gene3D" id="3.30.565.10">
    <property type="entry name" value="Histidine kinase-like ATPase, C-terminal domain"/>
    <property type="match status" value="1"/>
</dbReference>
<dbReference type="InterPro" id="IPR036890">
    <property type="entry name" value="HATPase_C_sf"/>
</dbReference>
<proteinExistence type="predicted"/>
<dbReference type="Proteomes" id="UP000260644">
    <property type="component" value="Unassembled WGS sequence"/>
</dbReference>
<evidence type="ECO:0008006" key="4">
    <source>
        <dbReference type="Google" id="ProtNLM"/>
    </source>
</evidence>
<accession>A0A3E1YDJ8</accession>
<reference evidence="2 3" key="1">
    <citation type="submission" date="2018-07" db="EMBL/GenBank/DDBJ databases">
        <title>Chitinophaga K2CV101002-2 sp. nov., isolated from a monsoon evergreen broad-leaved forest soil.</title>
        <authorList>
            <person name="Lv Y."/>
        </authorList>
    </citation>
    <scope>NUCLEOTIDE SEQUENCE [LARGE SCALE GENOMIC DNA]</scope>
    <source>
        <strain evidence="2 3">GDMCC 1.1288</strain>
    </source>
</reference>
<evidence type="ECO:0000256" key="1">
    <source>
        <dbReference type="SAM" id="Phobius"/>
    </source>
</evidence>
<evidence type="ECO:0000313" key="2">
    <source>
        <dbReference type="EMBL" id="RFS24569.1"/>
    </source>
</evidence>
<dbReference type="OrthoDB" id="1301080at2"/>
<dbReference type="EMBL" id="QPMM01000002">
    <property type="protein sequence ID" value="RFS24569.1"/>
    <property type="molecule type" value="Genomic_DNA"/>
</dbReference>
<sequence>MAYVFKTSFRSCVFTIICLILILPVSNVKAQRNCVGKLYKQLVTCNDSIQLANTLGAIAVCYQFSETDSSIRYATEQLKLAAKINYKAGKADAYDVLSDSYALRTDYNLAILYAYQALQLYKELNDSIRVCNSLSQVSNYYAIQGRVSDANNYFYEALKIAKEISPVADSIYGEMLTSYVRKYYGDYKYRDSVDWALKKAIPIGRKYPGSSMSIYLQAYDLDTLLKTGQGHLAEDSINSLATIAIHNNWPLVAIDLYNRLISFSDLGYPTDSIHYQELIFELGKQCKCLELNLAAMAGLFDHYKQVGDTEKLECFTKEILTISSNNRYDPEVHMINFLEYFNKEKSLYQLASSNQLMQSELNEIKMTTAQRKWIFKACIIILMLLVILLISKYRSYHLLKRQQEIQIIKNASVSLAHIKLRANDEFKNKLIAIIANDFSAPLKQISAITGQLKVSDADQVSSINHIKKIAVVARGSLCVFDNILKWVKLQLSGFTYSRKPCKPYEILKGVLKHVSLDIESRNILFVNQIPQQLVFLADAEMLTMVQQHLMQLSIHFTEPGKLLVISAWEDDATSHIRLITEPSMPVSMVIKNLTDWQNNMYALSYAITQDFIQKMEGTLEVIAAEEKYLVFHAMLSKDK</sequence>
<protein>
    <recommendedName>
        <fullName evidence="4">Signal transduction histidine kinase</fullName>
    </recommendedName>
</protein>
<dbReference type="SUPFAM" id="SSF48452">
    <property type="entry name" value="TPR-like"/>
    <property type="match status" value="1"/>
</dbReference>
<name>A0A3E1YDJ8_9BACT</name>
<organism evidence="2 3">
    <name type="scientific">Chitinophaga silvatica</name>
    <dbReference type="NCBI Taxonomy" id="2282649"/>
    <lineage>
        <taxon>Bacteria</taxon>
        <taxon>Pseudomonadati</taxon>
        <taxon>Bacteroidota</taxon>
        <taxon>Chitinophagia</taxon>
        <taxon>Chitinophagales</taxon>
        <taxon>Chitinophagaceae</taxon>
        <taxon>Chitinophaga</taxon>
    </lineage>
</organism>
<keyword evidence="1" id="KW-0472">Membrane</keyword>
<feature type="transmembrane region" description="Helical" evidence="1">
    <location>
        <begin position="373"/>
        <end position="391"/>
    </location>
</feature>
<dbReference type="InterPro" id="IPR011990">
    <property type="entry name" value="TPR-like_helical_dom_sf"/>
</dbReference>
<dbReference type="SUPFAM" id="SSF55874">
    <property type="entry name" value="ATPase domain of HSP90 chaperone/DNA topoisomerase II/histidine kinase"/>
    <property type="match status" value="1"/>
</dbReference>
<keyword evidence="3" id="KW-1185">Reference proteome</keyword>
<evidence type="ECO:0000313" key="3">
    <source>
        <dbReference type="Proteomes" id="UP000260644"/>
    </source>
</evidence>